<gene>
    <name evidence="4" type="ORF">DI556_07190</name>
</gene>
<proteinExistence type="inferred from homology"/>
<dbReference type="Proteomes" id="UP000249185">
    <property type="component" value="Unassembled WGS sequence"/>
</dbReference>
<evidence type="ECO:0000256" key="3">
    <source>
        <dbReference type="ARBA" id="ARBA00023186"/>
    </source>
</evidence>
<accession>A0A2W5NA13</accession>
<evidence type="ECO:0000313" key="5">
    <source>
        <dbReference type="Proteomes" id="UP000249185"/>
    </source>
</evidence>
<protein>
    <recommendedName>
        <fullName evidence="2">FAD assembly factor SdhE</fullName>
    </recommendedName>
</protein>
<name>A0A2W5NA13_RHOSU</name>
<dbReference type="GO" id="GO:0006099">
    <property type="term" value="P:tricarboxylic acid cycle"/>
    <property type="evidence" value="ECO:0007669"/>
    <property type="project" value="TreeGrafter"/>
</dbReference>
<dbReference type="Pfam" id="PF03937">
    <property type="entry name" value="Sdh5"/>
    <property type="match status" value="1"/>
</dbReference>
<comment type="caution">
    <text evidence="4">The sequence shown here is derived from an EMBL/GenBank/DDBJ whole genome shotgun (WGS) entry which is preliminary data.</text>
</comment>
<dbReference type="Gene3D" id="1.10.150.250">
    <property type="entry name" value="Flavinator of succinate dehydrogenase"/>
    <property type="match status" value="1"/>
</dbReference>
<dbReference type="AlphaFoldDB" id="A0A2W5NA13"/>
<dbReference type="EMBL" id="QFPW01000004">
    <property type="protein sequence ID" value="PZQ50336.1"/>
    <property type="molecule type" value="Genomic_DNA"/>
</dbReference>
<organism evidence="4 5">
    <name type="scientific">Rhodovulum sulfidophilum</name>
    <name type="common">Rhodobacter sulfidophilus</name>
    <dbReference type="NCBI Taxonomy" id="35806"/>
    <lineage>
        <taxon>Bacteria</taxon>
        <taxon>Pseudomonadati</taxon>
        <taxon>Pseudomonadota</taxon>
        <taxon>Alphaproteobacteria</taxon>
        <taxon>Rhodobacterales</taxon>
        <taxon>Paracoccaceae</taxon>
        <taxon>Rhodovulum</taxon>
    </lineage>
</organism>
<evidence type="ECO:0000256" key="2">
    <source>
        <dbReference type="ARBA" id="ARBA00019418"/>
    </source>
</evidence>
<evidence type="ECO:0000256" key="1">
    <source>
        <dbReference type="ARBA" id="ARBA00008571"/>
    </source>
</evidence>
<reference evidence="4 5" key="1">
    <citation type="submission" date="2017-08" db="EMBL/GenBank/DDBJ databases">
        <title>Infants hospitalized years apart are colonized by the same room-sourced microbial strains.</title>
        <authorList>
            <person name="Brooks B."/>
            <person name="Olm M.R."/>
            <person name="Firek B.A."/>
            <person name="Baker R."/>
            <person name="Thomas B.C."/>
            <person name="Morowitz M.J."/>
            <person name="Banfield J.F."/>
        </authorList>
    </citation>
    <scope>NUCLEOTIDE SEQUENCE [LARGE SCALE GENOMIC DNA]</scope>
    <source>
        <strain evidence="4">S2_005_002_R2_34</strain>
    </source>
</reference>
<dbReference type="InterPro" id="IPR005631">
    <property type="entry name" value="SDH"/>
</dbReference>
<sequence>MEESAENRLRRLRMRSWRRGTKEMDLILGPFADARLAALDAATLDRYEGLLEENDQDLYLWVSRGADFPAEHGAVIAAVRAFHGLA</sequence>
<dbReference type="PANTHER" id="PTHR12469:SF2">
    <property type="entry name" value="SUCCINATE DEHYDROGENASE ASSEMBLY FACTOR 2, MITOCHONDRIAL"/>
    <property type="match status" value="1"/>
</dbReference>
<evidence type="ECO:0000313" key="4">
    <source>
        <dbReference type="EMBL" id="PZQ50336.1"/>
    </source>
</evidence>
<dbReference type="PANTHER" id="PTHR12469">
    <property type="entry name" value="PROTEIN EMI5 HOMOLOG, MITOCHONDRIAL"/>
    <property type="match status" value="1"/>
</dbReference>
<dbReference type="SUPFAM" id="SSF109910">
    <property type="entry name" value="YgfY-like"/>
    <property type="match status" value="1"/>
</dbReference>
<keyword evidence="3" id="KW-0143">Chaperone</keyword>
<comment type="similarity">
    <text evidence="1">Belongs to the SdhE FAD assembly factor family.</text>
</comment>
<dbReference type="InterPro" id="IPR036714">
    <property type="entry name" value="SDH_sf"/>
</dbReference>